<sequence>MIAADHSIHVAMNLMNIGRVLSDKLRRQVMRKYYHAGSRAVACKQRPRITFAIAHKALIRLHFGNNRRSDSLHAIFATEHIGML</sequence>
<organism evidence="1">
    <name type="scientific">bioreactor metagenome</name>
    <dbReference type="NCBI Taxonomy" id="1076179"/>
    <lineage>
        <taxon>unclassified sequences</taxon>
        <taxon>metagenomes</taxon>
        <taxon>ecological metagenomes</taxon>
    </lineage>
</organism>
<reference evidence="1" key="1">
    <citation type="submission" date="2019-08" db="EMBL/GenBank/DDBJ databases">
        <authorList>
            <person name="Kucharzyk K."/>
            <person name="Murdoch R.W."/>
            <person name="Higgins S."/>
            <person name="Loffler F."/>
        </authorList>
    </citation>
    <scope>NUCLEOTIDE SEQUENCE</scope>
</reference>
<evidence type="ECO:0000313" key="1">
    <source>
        <dbReference type="EMBL" id="MPN51988.1"/>
    </source>
</evidence>
<proteinExistence type="predicted"/>
<comment type="caution">
    <text evidence="1">The sequence shown here is derived from an EMBL/GenBank/DDBJ whole genome shotgun (WGS) entry which is preliminary data.</text>
</comment>
<dbReference type="AlphaFoldDB" id="A0A645IL08"/>
<name>A0A645IL08_9ZZZZ</name>
<accession>A0A645IL08</accession>
<protein>
    <submittedName>
        <fullName evidence="1">Uncharacterized protein</fullName>
    </submittedName>
</protein>
<gene>
    <name evidence="1" type="ORF">SDC9_199640</name>
</gene>
<dbReference type="EMBL" id="VSSQ01117649">
    <property type="protein sequence ID" value="MPN51988.1"/>
    <property type="molecule type" value="Genomic_DNA"/>
</dbReference>